<dbReference type="GO" id="GO:0048038">
    <property type="term" value="F:quinone binding"/>
    <property type="evidence" value="ECO:0007669"/>
    <property type="project" value="TreeGrafter"/>
</dbReference>
<accession>A0A8H3DWR8</accession>
<dbReference type="EMBL" id="CAJNJQ010000913">
    <property type="protein sequence ID" value="CAE7108256.1"/>
    <property type="molecule type" value="Genomic_DNA"/>
</dbReference>
<dbReference type="SUPFAM" id="SSF51735">
    <property type="entry name" value="NAD(P)-binding Rossmann-fold domains"/>
    <property type="match status" value="1"/>
</dbReference>
<dbReference type="InterPro" id="IPR002347">
    <property type="entry name" value="SDR_fam"/>
</dbReference>
<dbReference type="InterPro" id="IPR036291">
    <property type="entry name" value="NAD(P)-bd_dom_sf"/>
</dbReference>
<evidence type="ECO:0000313" key="3">
    <source>
        <dbReference type="Proteomes" id="UP000663827"/>
    </source>
</evidence>
<comment type="similarity">
    <text evidence="1">Belongs to the short-chain dehydrogenases/reductases (SDR) family.</text>
</comment>
<dbReference type="PANTHER" id="PTHR42760:SF121">
    <property type="entry name" value="3-OXOACYL-(ACYL-CARRIER-PROTEIN) REDUCTASE"/>
    <property type="match status" value="1"/>
</dbReference>
<dbReference type="PANTHER" id="PTHR42760">
    <property type="entry name" value="SHORT-CHAIN DEHYDROGENASES/REDUCTASES FAMILY MEMBER"/>
    <property type="match status" value="1"/>
</dbReference>
<dbReference type="PRINTS" id="PR00080">
    <property type="entry name" value="SDRFAMILY"/>
</dbReference>
<proteinExistence type="inferred from homology"/>
<organism evidence="2 3">
    <name type="scientific">Rhizoctonia solani</name>
    <dbReference type="NCBI Taxonomy" id="456999"/>
    <lineage>
        <taxon>Eukaryota</taxon>
        <taxon>Fungi</taxon>
        <taxon>Dikarya</taxon>
        <taxon>Basidiomycota</taxon>
        <taxon>Agaricomycotina</taxon>
        <taxon>Agaricomycetes</taxon>
        <taxon>Cantharellales</taxon>
        <taxon>Ceratobasidiaceae</taxon>
        <taxon>Rhizoctonia</taxon>
    </lineage>
</organism>
<dbReference type="GO" id="GO:0016616">
    <property type="term" value="F:oxidoreductase activity, acting on the CH-OH group of donors, NAD or NADP as acceptor"/>
    <property type="evidence" value="ECO:0007669"/>
    <property type="project" value="TreeGrafter"/>
</dbReference>
<dbReference type="Proteomes" id="UP000663827">
    <property type="component" value="Unassembled WGS sequence"/>
</dbReference>
<protein>
    <recommendedName>
        <fullName evidence="4">Diacetyl reductase [(S)-acetoin forming]</fullName>
    </recommendedName>
</protein>
<dbReference type="FunFam" id="3.40.50.720:FF:000084">
    <property type="entry name" value="Short-chain dehydrogenase reductase"/>
    <property type="match status" value="1"/>
</dbReference>
<dbReference type="AlphaFoldDB" id="A0A8H3DWR8"/>
<evidence type="ECO:0008006" key="4">
    <source>
        <dbReference type="Google" id="ProtNLM"/>
    </source>
</evidence>
<evidence type="ECO:0000256" key="1">
    <source>
        <dbReference type="ARBA" id="ARBA00006484"/>
    </source>
</evidence>
<gene>
    <name evidence="2" type="ORF">RDB_LOCUS46141</name>
</gene>
<evidence type="ECO:0000313" key="2">
    <source>
        <dbReference type="EMBL" id="CAE7108256.1"/>
    </source>
</evidence>
<dbReference type="PRINTS" id="PR00081">
    <property type="entry name" value="GDHRDH"/>
</dbReference>
<dbReference type="Gene3D" id="3.40.50.720">
    <property type="entry name" value="NAD(P)-binding Rossmann-like Domain"/>
    <property type="match status" value="1"/>
</dbReference>
<name>A0A8H3DWR8_9AGAM</name>
<feature type="non-terminal residue" evidence="2">
    <location>
        <position position="1"/>
    </location>
</feature>
<dbReference type="Pfam" id="PF13561">
    <property type="entry name" value="adh_short_C2"/>
    <property type="match status" value="1"/>
</dbReference>
<sequence length="303" mass="31950">RESVYIQEGRSNLLSKPAPLDTSKSLIMSSSGNIASDVIANQRVVERSVIVTGASQGIGLALAERMAQDGYGVILNDIESKSEQGLAAAKKISTDTGKPVVFVAGDVSNEQDVDALVERAVTEFGGLDVMIANAAVCTVNSLMDTTLSEWNLNMNVNALGVLYCYRSAARQMIKQGRGGRLIGASTVCAIKGNNNVAAYSASKFAMRGITQSAALEWAPHKITANCYSGGCVNTDMHIGAAQVVSERMNLPREMLLKAAYSDVPLGYCGQPEDFTGLVSFLASPASHYITGQTIGVDGGLQMN</sequence>
<reference evidence="2" key="1">
    <citation type="submission" date="2021-01" db="EMBL/GenBank/DDBJ databases">
        <authorList>
            <person name="Kaushik A."/>
        </authorList>
    </citation>
    <scope>NUCLEOTIDE SEQUENCE</scope>
    <source>
        <strain evidence="2">AG5</strain>
    </source>
</reference>
<comment type="caution">
    <text evidence="2">The sequence shown here is derived from an EMBL/GenBank/DDBJ whole genome shotgun (WGS) entry which is preliminary data.</text>
</comment>
<dbReference type="GO" id="GO:0006633">
    <property type="term" value="P:fatty acid biosynthetic process"/>
    <property type="evidence" value="ECO:0007669"/>
    <property type="project" value="TreeGrafter"/>
</dbReference>